<comment type="function">
    <text evidence="4">Essential for proper morphogenesis of the vacuole. May exist as structural reinforcement on the surface of the vacuolar membrane and be required for maintenance against rupture by osmotic pressure.</text>
</comment>
<evidence type="ECO:0000259" key="7">
    <source>
        <dbReference type="PROSITE" id="PS50192"/>
    </source>
</evidence>
<dbReference type="Gene3D" id="3.30.1520.10">
    <property type="entry name" value="Phox-like domain"/>
    <property type="match status" value="1"/>
</dbReference>
<organism evidence="9 10">
    <name type="scientific">Exidia glandulosa HHB12029</name>
    <dbReference type="NCBI Taxonomy" id="1314781"/>
    <lineage>
        <taxon>Eukaryota</taxon>
        <taxon>Fungi</taxon>
        <taxon>Dikarya</taxon>
        <taxon>Basidiomycota</taxon>
        <taxon>Agaricomycotina</taxon>
        <taxon>Agaricomycetes</taxon>
        <taxon>Auriculariales</taxon>
        <taxon>Exidiaceae</taxon>
        <taxon>Exidia</taxon>
    </lineage>
</organism>
<evidence type="ECO:0000256" key="5">
    <source>
        <dbReference type="SAM" id="Coils"/>
    </source>
</evidence>
<dbReference type="InParanoid" id="A0A165PCA3"/>
<reference evidence="9 10" key="1">
    <citation type="journal article" date="2016" name="Mol. Biol. Evol.">
        <title>Comparative Genomics of Early-Diverging Mushroom-Forming Fungi Provides Insights into the Origins of Lignocellulose Decay Capabilities.</title>
        <authorList>
            <person name="Nagy L.G."/>
            <person name="Riley R."/>
            <person name="Tritt A."/>
            <person name="Adam C."/>
            <person name="Daum C."/>
            <person name="Floudas D."/>
            <person name="Sun H."/>
            <person name="Yadav J.S."/>
            <person name="Pangilinan J."/>
            <person name="Larsson K.H."/>
            <person name="Matsuura K."/>
            <person name="Barry K."/>
            <person name="Labutti K."/>
            <person name="Kuo R."/>
            <person name="Ohm R.A."/>
            <person name="Bhattacharya S.S."/>
            <person name="Shirouzu T."/>
            <person name="Yoshinaga Y."/>
            <person name="Martin F.M."/>
            <person name="Grigoriev I.V."/>
            <person name="Hibbett D.S."/>
        </authorList>
    </citation>
    <scope>NUCLEOTIDE SEQUENCE [LARGE SCALE GENOMIC DNA]</scope>
    <source>
        <strain evidence="9 10">HHB12029</strain>
    </source>
</reference>
<dbReference type="STRING" id="1314781.A0A165PCA3"/>
<keyword evidence="10" id="KW-1185">Reference proteome</keyword>
<dbReference type="GO" id="GO:0035091">
    <property type="term" value="F:phosphatidylinositol binding"/>
    <property type="evidence" value="ECO:0007669"/>
    <property type="project" value="InterPro"/>
</dbReference>
<evidence type="ECO:0000256" key="2">
    <source>
        <dbReference type="ARBA" id="ARBA00022554"/>
    </source>
</evidence>
<evidence type="ECO:0000313" key="9">
    <source>
        <dbReference type="EMBL" id="KZW01966.1"/>
    </source>
</evidence>
<feature type="domain" description="T-SNARE coiled-coil homology" evidence="7">
    <location>
        <begin position="306"/>
        <end position="368"/>
    </location>
</feature>
<dbReference type="OrthoDB" id="428895at2759"/>
<dbReference type="GO" id="GO:0097576">
    <property type="term" value="P:vacuole fusion"/>
    <property type="evidence" value="ECO:0007669"/>
    <property type="project" value="UniProtKB-ARBA"/>
</dbReference>
<feature type="region of interest" description="Disordered" evidence="6">
    <location>
        <begin position="272"/>
        <end position="294"/>
    </location>
</feature>
<dbReference type="GO" id="GO:0007034">
    <property type="term" value="P:vacuolar transport"/>
    <property type="evidence" value="ECO:0007669"/>
    <property type="project" value="UniProtKB-ARBA"/>
</dbReference>
<dbReference type="FunFam" id="1.20.5.110:FF:000058">
    <property type="entry name" value="VAM7p Vacuolar SNARE protein"/>
    <property type="match status" value="1"/>
</dbReference>
<proteinExistence type="predicted"/>
<evidence type="ECO:0000256" key="3">
    <source>
        <dbReference type="ARBA" id="ARBA00023054"/>
    </source>
</evidence>
<dbReference type="SUPFAM" id="SSF58038">
    <property type="entry name" value="SNARE fusion complex"/>
    <property type="match status" value="1"/>
</dbReference>
<accession>A0A165PCA3</accession>
<name>A0A165PCA3_EXIGL</name>
<dbReference type="AlphaFoldDB" id="A0A165PCA3"/>
<dbReference type="PROSITE" id="PS50195">
    <property type="entry name" value="PX"/>
    <property type="match status" value="1"/>
</dbReference>
<feature type="coiled-coil region" evidence="5">
    <location>
        <begin position="309"/>
        <end position="364"/>
    </location>
</feature>
<evidence type="ECO:0000256" key="6">
    <source>
        <dbReference type="SAM" id="MobiDB-lite"/>
    </source>
</evidence>
<protein>
    <submittedName>
        <fullName evidence="9">Phox-like protein</fullName>
    </submittedName>
</protein>
<dbReference type="SMART" id="SM00312">
    <property type="entry name" value="PX"/>
    <property type="match status" value="1"/>
</dbReference>
<sequence>MTTIQAITIPEYKQVDKPKPHTAFKIVVTASVKTWETWRRYSEFDDLHDELARDAGAPPPAELPPKHSFSFLRTQGDPALLEERRQGLERYLRAILSSRDPRWRECFAFKDFIATPIGKGNTAPDGGAQFTAASWLDEQLDLQALSRDIRAETNKRDALAQRGDVSGSHTANVQAKKKLAALVTRVGVLASALGALSGAGMSEGEVQRRTDMVARLNDDCEKLSRIIVAGRTARVAAAPASAQQASAERAELMQSAGTTQAGVGAGRILGAPASRPPTRVFGQPRAPQETEETRPLDNHGLLQLQGLQIEQQDQHLDRLSAILERQKNLGLAIGQEIAEQIEILDQFNDEVDSTGQKLQSAKTQMGKLR</sequence>
<dbReference type="CDD" id="cd06897">
    <property type="entry name" value="PX_SNARE"/>
    <property type="match status" value="1"/>
</dbReference>
<dbReference type="GO" id="GO:0000329">
    <property type="term" value="C:fungal-type vacuole membrane"/>
    <property type="evidence" value="ECO:0007669"/>
    <property type="project" value="UniProtKB-ARBA"/>
</dbReference>
<dbReference type="GO" id="GO:0016192">
    <property type="term" value="P:vesicle-mediated transport"/>
    <property type="evidence" value="ECO:0007669"/>
    <property type="project" value="UniProtKB-ARBA"/>
</dbReference>
<gene>
    <name evidence="9" type="ORF">EXIGLDRAFT_602366</name>
</gene>
<dbReference type="InterPro" id="IPR000727">
    <property type="entry name" value="T_SNARE_dom"/>
</dbReference>
<dbReference type="InterPro" id="IPR001683">
    <property type="entry name" value="PX_dom"/>
</dbReference>
<evidence type="ECO:0000313" key="10">
    <source>
        <dbReference type="Proteomes" id="UP000077266"/>
    </source>
</evidence>
<comment type="subcellular location">
    <subcellularLocation>
        <location evidence="1">Vacuole</location>
    </subcellularLocation>
</comment>
<dbReference type="PANTHER" id="PTHR22775:SF3">
    <property type="entry name" value="SORTING NEXIN-13"/>
    <property type="match status" value="1"/>
</dbReference>
<keyword evidence="2" id="KW-0926">Vacuole</keyword>
<feature type="domain" description="PX" evidence="8">
    <location>
        <begin position="2"/>
        <end position="119"/>
    </location>
</feature>
<dbReference type="Gene3D" id="1.20.5.110">
    <property type="match status" value="1"/>
</dbReference>
<dbReference type="FunCoup" id="A0A165PCA3">
    <property type="interactions" value="53"/>
</dbReference>
<dbReference type="Proteomes" id="UP000077266">
    <property type="component" value="Unassembled WGS sequence"/>
</dbReference>
<dbReference type="PANTHER" id="PTHR22775">
    <property type="entry name" value="SORTING NEXIN"/>
    <property type="match status" value="1"/>
</dbReference>
<evidence type="ECO:0000256" key="1">
    <source>
        <dbReference type="ARBA" id="ARBA00004116"/>
    </source>
</evidence>
<dbReference type="EMBL" id="KV425890">
    <property type="protein sequence ID" value="KZW01966.1"/>
    <property type="molecule type" value="Genomic_DNA"/>
</dbReference>
<evidence type="ECO:0000256" key="4">
    <source>
        <dbReference type="ARBA" id="ARBA00054927"/>
    </source>
</evidence>
<dbReference type="Pfam" id="PF00787">
    <property type="entry name" value="PX"/>
    <property type="match status" value="1"/>
</dbReference>
<dbReference type="SMART" id="SM00397">
    <property type="entry name" value="t_SNARE"/>
    <property type="match status" value="1"/>
</dbReference>
<keyword evidence="3 5" id="KW-0175">Coiled coil</keyword>
<evidence type="ECO:0000259" key="8">
    <source>
        <dbReference type="PROSITE" id="PS50195"/>
    </source>
</evidence>
<dbReference type="SUPFAM" id="SSF64268">
    <property type="entry name" value="PX domain"/>
    <property type="match status" value="1"/>
</dbReference>
<dbReference type="PROSITE" id="PS50192">
    <property type="entry name" value="T_SNARE"/>
    <property type="match status" value="1"/>
</dbReference>
<dbReference type="InterPro" id="IPR036871">
    <property type="entry name" value="PX_dom_sf"/>
</dbReference>
<dbReference type="CDD" id="cd15858">
    <property type="entry name" value="SNARE_VAM7"/>
    <property type="match status" value="1"/>
</dbReference>